<reference evidence="12 13" key="1">
    <citation type="journal article" date="2007" name="Proc. Natl. Acad. Sci. U.S.A.">
        <title>Dandruff-associated Malassezia genomes reveal convergent and divergent virulence traits shared with plant and human fungal pathogens.</title>
        <authorList>
            <person name="Xu J."/>
            <person name="Saunders C.W."/>
            <person name="Hu P."/>
            <person name="Grant R.A."/>
            <person name="Boekhout T."/>
            <person name="Kuramae E.E."/>
            <person name="Kronstad J.W."/>
            <person name="Deangelis Y.M."/>
            <person name="Reeder N.L."/>
            <person name="Johnstone K.R."/>
            <person name="Leland M."/>
            <person name="Fieno A.M."/>
            <person name="Begley W.M."/>
            <person name="Sun Y."/>
            <person name="Lacey M.P."/>
            <person name="Chaudhary T."/>
            <person name="Keough T."/>
            <person name="Chu L."/>
            <person name="Sears R."/>
            <person name="Yuan B."/>
            <person name="Dawson T.L.Jr."/>
        </authorList>
    </citation>
    <scope>NUCLEOTIDE SEQUENCE [LARGE SCALE GENOMIC DNA]</scope>
    <source>
        <strain evidence="13">ATCC MYA-4612 / CBS 7966</strain>
    </source>
</reference>
<dbReference type="CDD" id="cd09254">
    <property type="entry name" value="AP_delta-COPI_MHD"/>
    <property type="match status" value="1"/>
</dbReference>
<feature type="compositionally biased region" description="Pro residues" evidence="10">
    <location>
        <begin position="141"/>
        <end position="151"/>
    </location>
</feature>
<evidence type="ECO:0000259" key="11">
    <source>
        <dbReference type="PROSITE" id="PS51072"/>
    </source>
</evidence>
<evidence type="ECO:0000256" key="2">
    <source>
        <dbReference type="ARBA" id="ARBA00010516"/>
    </source>
</evidence>
<feature type="region of interest" description="Disordered" evidence="10">
    <location>
        <begin position="29"/>
        <end position="227"/>
    </location>
</feature>
<comment type="similarity">
    <text evidence="2 9">Belongs to the adaptor complexes medium subunit family. Delta-COP subfamily.</text>
</comment>
<dbReference type="GO" id="GO:0006888">
    <property type="term" value="P:endoplasmic reticulum to Golgi vesicle-mediated transport"/>
    <property type="evidence" value="ECO:0007669"/>
    <property type="project" value="TreeGrafter"/>
</dbReference>
<feature type="compositionally biased region" description="Polar residues" evidence="10">
    <location>
        <begin position="328"/>
        <end position="341"/>
    </location>
</feature>
<dbReference type="PROSITE" id="PS51072">
    <property type="entry name" value="MHD"/>
    <property type="match status" value="1"/>
</dbReference>
<proteinExistence type="inferred from homology"/>
<dbReference type="GO" id="GO:0030126">
    <property type="term" value="C:COPI vesicle coat"/>
    <property type="evidence" value="ECO:0007669"/>
    <property type="project" value="UniProtKB-UniRule"/>
</dbReference>
<evidence type="ECO:0000256" key="7">
    <source>
        <dbReference type="ARBA" id="ARBA00023034"/>
    </source>
</evidence>
<comment type="subunit">
    <text evidence="9">Oligomeric complex that consists of at least the alpha, beta, beta', gamma, delta, epsilon and zeta subunits.</text>
</comment>
<feature type="compositionally biased region" description="Acidic residues" evidence="10">
    <location>
        <begin position="364"/>
        <end position="373"/>
    </location>
</feature>
<dbReference type="InterPro" id="IPR027059">
    <property type="entry name" value="Coatomer_dsu"/>
</dbReference>
<comment type="caution">
    <text evidence="12">The sequence shown here is derived from an EMBL/GenBank/DDBJ whole genome shotgun (WGS) entry which is preliminary data.</text>
</comment>
<evidence type="ECO:0000256" key="3">
    <source>
        <dbReference type="ARBA" id="ARBA00022448"/>
    </source>
</evidence>
<feature type="compositionally biased region" description="Basic and acidic residues" evidence="10">
    <location>
        <begin position="29"/>
        <end position="40"/>
    </location>
</feature>
<dbReference type="SUPFAM" id="SSF49447">
    <property type="entry name" value="Second domain of Mu2 adaptin subunit (ap50) of ap2 adaptor"/>
    <property type="match status" value="1"/>
</dbReference>
<dbReference type="Proteomes" id="UP000008837">
    <property type="component" value="Unassembled WGS sequence"/>
</dbReference>
<dbReference type="Gene3D" id="2.60.40.1170">
    <property type="entry name" value="Mu homology domain, subdomain B"/>
    <property type="match status" value="2"/>
</dbReference>
<sequence length="753" mass="82462">MDSHEERIHEIIERNKELEAKEELKRRARQLEMQRRDASRRSNAGFGSDVGSVSRTYDATPTAPVYGMQDSMAQTTAQTTPLKGKGMQLGKKPKGSAILGSVQKSAPGSASITHKPAVAPAQGAASKARAAARPSHVSKPPSRPTNKPAPAPAQVSIPQSGSGRPVGGSQTLFSAPATEKKAESPVQKQESGVTEAALIDSVEDVPHESTVKLPNLMDQPVTEESAMQETLVAQDAPNQESKSVVTHSTWEMATHDPEQLGTSNTEFKEQDSHEHRTYSDFHQEPSVNNREDEYGVTEQTFDPERVQGFEDPLSEQPARVEDAYLQEDSYQPQKNSNSQYAFQPVEAPHPEQDYPPEQHYYPEEAYEQEDYNPEEAHQAGHDLNLEQGHSAEDTFGFEELHQPKETLGSEEEFQPEDAHQYEDIHQPTETSQPNNLYPHEETQPAEEPCEPGVQMKSEPAEQSVSVASAQHDQPQLVTMASSIPDSSNEPAPAQPLDAMPAEKHAVENVHLTVKERVSVTGNRDGGLESLEIKGDLLLKITDPSATRLSILMNASEQFGGTEVQYRTHPHVDKQPWSAERKIALRDPKREFPLNQQVGVLRWRCVTKDESALPLSIAVWVSPSGDGACDVNIEYQLENSSLELTDVVIAVPVPSGTQPDISEPEVGSCEIDSSNNMVVWRTAAISNANASASLEFSVSSGVDSVDVFFPVSVDFSAHSALLPLEVLNVLDAPTGTPRHFSHEAVLVADNYLIH</sequence>
<name>A8PX06_MALGO</name>
<comment type="function">
    <text evidence="9">The coatomer is a cytosolic protein complex that binds to dilysine motifs and reversibly associates with Golgi non-clathrin-coated vesicles, which further mediate biosynthetic protein transport from the ER, via the Golgi up to the trans Golgi network.</text>
</comment>
<feature type="compositionally biased region" description="Polar residues" evidence="10">
    <location>
        <begin position="460"/>
        <end position="472"/>
    </location>
</feature>
<protein>
    <recommendedName>
        <fullName evidence="9">Coatomer subunit delta</fullName>
    </recommendedName>
</protein>
<dbReference type="GO" id="GO:0015031">
    <property type="term" value="P:protein transport"/>
    <property type="evidence" value="ECO:0007669"/>
    <property type="project" value="UniProtKB-KW"/>
</dbReference>
<feature type="domain" description="MHD" evidence="11">
    <location>
        <begin position="506"/>
        <end position="753"/>
    </location>
</feature>
<feature type="compositionally biased region" description="Polar residues" evidence="10">
    <location>
        <begin position="156"/>
        <end position="173"/>
    </location>
</feature>
<keyword evidence="3 9" id="KW-0813">Transport</keyword>
<evidence type="ECO:0000256" key="1">
    <source>
        <dbReference type="ARBA" id="ARBA00004255"/>
    </source>
</evidence>
<accession>A8PX06</accession>
<dbReference type="KEGG" id="mgl:MGL_1282"/>
<evidence type="ECO:0000256" key="4">
    <source>
        <dbReference type="ARBA" id="ARBA00022490"/>
    </source>
</evidence>
<dbReference type="OrthoDB" id="10266042at2759"/>
<evidence type="ECO:0000256" key="8">
    <source>
        <dbReference type="ARBA" id="ARBA00023329"/>
    </source>
</evidence>
<dbReference type="PANTHER" id="PTHR10121:SF0">
    <property type="entry name" value="COATOMER SUBUNIT DELTA"/>
    <property type="match status" value="1"/>
</dbReference>
<dbReference type="GeneID" id="5856319"/>
<feature type="compositionally biased region" description="Basic and acidic residues" evidence="10">
    <location>
        <begin position="374"/>
        <end position="404"/>
    </location>
</feature>
<dbReference type="AlphaFoldDB" id="A8PX06"/>
<keyword evidence="4 9" id="KW-0963">Cytoplasm</keyword>
<dbReference type="InParanoid" id="A8PX06"/>
<feature type="compositionally biased region" description="Basic and acidic residues" evidence="10">
    <location>
        <begin position="416"/>
        <end position="426"/>
    </location>
</feature>
<dbReference type="STRING" id="425265.A8PX06"/>
<keyword evidence="7 9" id="KW-0333">Golgi apparatus</keyword>
<dbReference type="InterPro" id="IPR028565">
    <property type="entry name" value="MHD"/>
</dbReference>
<feature type="compositionally biased region" description="Basic and acidic residues" evidence="10">
    <location>
        <begin position="266"/>
        <end position="293"/>
    </location>
</feature>
<evidence type="ECO:0000313" key="13">
    <source>
        <dbReference type="Proteomes" id="UP000008837"/>
    </source>
</evidence>
<keyword evidence="9" id="KW-0472">Membrane</keyword>
<dbReference type="InterPro" id="IPR036168">
    <property type="entry name" value="AP2_Mu_C_sf"/>
</dbReference>
<feature type="compositionally biased region" description="Low complexity" evidence="10">
    <location>
        <begin position="119"/>
        <end position="132"/>
    </location>
</feature>
<feature type="region of interest" description="Disordered" evidence="10">
    <location>
        <begin position="254"/>
        <end position="472"/>
    </location>
</feature>
<gene>
    <name evidence="12" type="ORF">MGL_1282</name>
</gene>
<organism evidence="12 13">
    <name type="scientific">Malassezia globosa (strain ATCC MYA-4612 / CBS 7966)</name>
    <name type="common">Dandruff-associated fungus</name>
    <dbReference type="NCBI Taxonomy" id="425265"/>
    <lineage>
        <taxon>Eukaryota</taxon>
        <taxon>Fungi</taxon>
        <taxon>Dikarya</taxon>
        <taxon>Basidiomycota</taxon>
        <taxon>Ustilaginomycotina</taxon>
        <taxon>Malasseziomycetes</taxon>
        <taxon>Malasseziales</taxon>
        <taxon>Malasseziaceae</taxon>
        <taxon>Malassezia</taxon>
    </lineage>
</organism>
<keyword evidence="6 9" id="KW-0653">Protein transport</keyword>
<dbReference type="GO" id="GO:0006890">
    <property type="term" value="P:retrograde vesicle-mediated transport, Golgi to endoplasmic reticulum"/>
    <property type="evidence" value="ECO:0007669"/>
    <property type="project" value="UniProtKB-UniRule"/>
</dbReference>
<dbReference type="GO" id="GO:0051645">
    <property type="term" value="P:Golgi localization"/>
    <property type="evidence" value="ECO:0007669"/>
    <property type="project" value="TreeGrafter"/>
</dbReference>
<evidence type="ECO:0000313" key="12">
    <source>
        <dbReference type="EMBL" id="EDP44800.1"/>
    </source>
</evidence>
<feature type="compositionally biased region" description="Polar residues" evidence="10">
    <location>
        <begin position="102"/>
        <end position="112"/>
    </location>
</feature>
<dbReference type="PANTHER" id="PTHR10121">
    <property type="entry name" value="COATOMER SUBUNIT DELTA"/>
    <property type="match status" value="1"/>
</dbReference>
<evidence type="ECO:0000256" key="9">
    <source>
        <dbReference type="RuleBase" id="RU366052"/>
    </source>
</evidence>
<dbReference type="VEuPathDB" id="FungiDB:MGL_1282"/>
<keyword evidence="8" id="KW-0968">Cytoplasmic vesicle</keyword>
<dbReference type="RefSeq" id="XP_001732014.1">
    <property type="nucleotide sequence ID" value="XM_001731962.1"/>
</dbReference>
<dbReference type="Pfam" id="PF00928">
    <property type="entry name" value="Adap_comp_sub"/>
    <property type="match status" value="1"/>
</dbReference>
<keyword evidence="13" id="KW-1185">Reference proteome</keyword>
<evidence type="ECO:0000256" key="10">
    <source>
        <dbReference type="SAM" id="MobiDB-lite"/>
    </source>
</evidence>
<dbReference type="EMBL" id="AAYY01000003">
    <property type="protein sequence ID" value="EDP44800.1"/>
    <property type="molecule type" value="Genomic_DNA"/>
</dbReference>
<evidence type="ECO:0000256" key="6">
    <source>
        <dbReference type="ARBA" id="ARBA00022927"/>
    </source>
</evidence>
<comment type="subcellular location">
    <subcellularLocation>
        <location evidence="9">Cytoplasm</location>
    </subcellularLocation>
    <subcellularLocation>
        <location evidence="1 9">Golgi apparatus membrane</location>
        <topology evidence="1 9">Peripheral membrane protein</topology>
        <orientation evidence="1 9">Cytoplasmic side</orientation>
    </subcellularLocation>
    <subcellularLocation>
        <location evidence="9">Cytoplasmic vesicle</location>
        <location evidence="9">COPI-coated vesicle membrane</location>
        <topology evidence="9">Peripheral membrane protein</topology>
        <orientation evidence="9">Cytoplasmic side</orientation>
    </subcellularLocation>
</comment>
<keyword evidence="5 9" id="KW-0931">ER-Golgi transport</keyword>
<dbReference type="OMA" id="YPAEDAY"/>
<dbReference type="GO" id="GO:0000139">
    <property type="term" value="C:Golgi membrane"/>
    <property type="evidence" value="ECO:0007669"/>
    <property type="project" value="UniProtKB-SubCell"/>
</dbReference>
<feature type="compositionally biased region" description="Polar residues" evidence="10">
    <location>
        <begin position="71"/>
        <end position="81"/>
    </location>
</feature>
<evidence type="ECO:0000256" key="5">
    <source>
        <dbReference type="ARBA" id="ARBA00022892"/>
    </source>
</evidence>